<evidence type="ECO:0000313" key="8">
    <source>
        <dbReference type="Proteomes" id="UP000275846"/>
    </source>
</evidence>
<feature type="compositionally biased region" description="Polar residues" evidence="5">
    <location>
        <begin position="548"/>
        <end position="557"/>
    </location>
</feature>
<dbReference type="Pfam" id="PF14559">
    <property type="entry name" value="TPR_19"/>
    <property type="match status" value="1"/>
</dbReference>
<evidence type="ECO:0000256" key="1">
    <source>
        <dbReference type="ARBA" id="ARBA00022737"/>
    </source>
</evidence>
<dbReference type="GO" id="GO:0012505">
    <property type="term" value="C:endomembrane system"/>
    <property type="evidence" value="ECO:0007669"/>
    <property type="project" value="TreeGrafter"/>
</dbReference>
<dbReference type="GO" id="GO:0044183">
    <property type="term" value="F:protein folding chaperone"/>
    <property type="evidence" value="ECO:0007669"/>
    <property type="project" value="TreeGrafter"/>
</dbReference>
<comment type="catalytic activity">
    <reaction evidence="3">
        <text>[protein]-peptidylproline (omega=180) = [protein]-peptidylproline (omega=0)</text>
        <dbReference type="Rhea" id="RHEA:16237"/>
        <dbReference type="Rhea" id="RHEA-COMP:10747"/>
        <dbReference type="Rhea" id="RHEA-COMP:10748"/>
        <dbReference type="ChEBI" id="CHEBI:83833"/>
        <dbReference type="ChEBI" id="CHEBI:83834"/>
        <dbReference type="EC" id="5.2.1.8"/>
    </reaction>
</comment>
<dbReference type="GO" id="GO:0005874">
    <property type="term" value="C:microtubule"/>
    <property type="evidence" value="ECO:0007669"/>
    <property type="project" value="UniProtKB-KW"/>
</dbReference>
<dbReference type="GO" id="GO:0043066">
    <property type="term" value="P:negative regulation of apoptotic process"/>
    <property type="evidence" value="ECO:0007669"/>
    <property type="project" value="TreeGrafter"/>
</dbReference>
<evidence type="ECO:0000256" key="4">
    <source>
        <dbReference type="PROSITE-ProRule" id="PRU00339"/>
    </source>
</evidence>
<evidence type="ECO:0000256" key="5">
    <source>
        <dbReference type="SAM" id="MobiDB-lite"/>
    </source>
</evidence>
<keyword evidence="1" id="KW-0677">Repeat</keyword>
<dbReference type="GO" id="GO:0016020">
    <property type="term" value="C:membrane"/>
    <property type="evidence" value="ECO:0007669"/>
    <property type="project" value="TreeGrafter"/>
</dbReference>
<dbReference type="InterPro" id="IPR001179">
    <property type="entry name" value="PPIase_FKBP_dom"/>
</dbReference>
<keyword evidence="8" id="KW-1185">Reference proteome</keyword>
<dbReference type="Gene3D" id="1.25.40.10">
    <property type="entry name" value="Tetratricopeptide repeat domain"/>
    <property type="match status" value="1"/>
</dbReference>
<evidence type="ECO:0000313" key="7">
    <source>
        <dbReference type="EMBL" id="VDL96111.1"/>
    </source>
</evidence>
<evidence type="ECO:0000313" key="9">
    <source>
        <dbReference type="WBParaSite" id="SSLN_0001008801-mRNA-1"/>
    </source>
</evidence>
<dbReference type="InterPro" id="IPR050754">
    <property type="entry name" value="FKBP4/5/8-like"/>
</dbReference>
<dbReference type="GO" id="GO:0005829">
    <property type="term" value="C:cytosol"/>
    <property type="evidence" value="ECO:0007669"/>
    <property type="project" value="UniProtKB-SubCell"/>
</dbReference>
<protein>
    <recommendedName>
        <fullName evidence="3">peptidylprolyl isomerase</fullName>
        <ecNumber evidence="3">5.2.1.8</ecNumber>
    </recommendedName>
</protein>
<feature type="compositionally biased region" description="Low complexity" evidence="5">
    <location>
        <begin position="476"/>
        <end position="512"/>
    </location>
</feature>
<dbReference type="Gene3D" id="3.10.50.40">
    <property type="match status" value="1"/>
</dbReference>
<evidence type="ECO:0000259" key="6">
    <source>
        <dbReference type="PROSITE" id="PS50059"/>
    </source>
</evidence>
<dbReference type="InterPro" id="IPR011990">
    <property type="entry name" value="TPR-like_helical_dom_sf"/>
</dbReference>
<feature type="region of interest" description="Disordered" evidence="5">
    <location>
        <begin position="539"/>
        <end position="571"/>
    </location>
</feature>
<dbReference type="GO" id="GO:0005740">
    <property type="term" value="C:mitochondrial envelope"/>
    <property type="evidence" value="ECO:0007669"/>
    <property type="project" value="TreeGrafter"/>
</dbReference>
<dbReference type="GO" id="GO:0003755">
    <property type="term" value="F:peptidyl-prolyl cis-trans isomerase activity"/>
    <property type="evidence" value="ECO:0007669"/>
    <property type="project" value="UniProtKB-KW"/>
</dbReference>
<feature type="repeat" description="TPR" evidence="4">
    <location>
        <begin position="237"/>
        <end position="270"/>
    </location>
</feature>
<dbReference type="PANTHER" id="PTHR46512">
    <property type="entry name" value="PEPTIDYLPROLYL ISOMERASE"/>
    <property type="match status" value="1"/>
</dbReference>
<name>A0A183SZS8_SCHSO</name>
<dbReference type="EC" id="5.2.1.8" evidence="3"/>
<feature type="region of interest" description="Disordered" evidence="5">
    <location>
        <begin position="470"/>
        <end position="513"/>
    </location>
</feature>
<dbReference type="PROSITE" id="PS50293">
    <property type="entry name" value="TPR_REGION"/>
    <property type="match status" value="1"/>
</dbReference>
<gene>
    <name evidence="7" type="ORF">SSLN_LOCUS9726</name>
</gene>
<sequence>MGDDAEPSDKVSPELEEESPEDFVDILGNGLVTKKVLKKGLGRDSRPNHGDSVVISYEGRLEDGTVVDKESHLSIVLGEGDCIHAELKEEFELKTDSRFAYGDLGRLPEIPGKAKLTYHVVLEQCGDPPCYEKMSKDHRFQIADRKREKGNYYFSRQEYQFALTTYVKAVEILTIRSDSDEMLSEIENDAPSRSLAEFLDLEIKLRNNVAASQLKLEAYQAASKTCDAVLQLDPTNSKALFRKGKALAGLGDFTEAITLFEKVLELTPSSSQAKFELAKARTAWKKMRERQRRAFGRSFKTTISKAKPTRTKLDSIKELCHRYRFALSALLVAGISVAIGAAVTRTLSPGENGRRATTQTTFPRRCRYWCAPIGRSKTTLKRTLKKSLKQLQINPATWEDLAQDRPACSRSVKTGAAIDEANRIAAAKAKKAVRKSQAPRINTANALALPTCPRGQRKFRARAGLVGHLQAQCNKNPTKSTSATPASDPTTTTTPTTDNNIDAVPPTITDTILPPPLPASIMATNTTYPTPTTSVATSDYLPPAISKPTATPSTNDGDSVLTCPHCDRTVT</sequence>
<dbReference type="InterPro" id="IPR019734">
    <property type="entry name" value="TPR_rpt"/>
</dbReference>
<reference evidence="9" key="1">
    <citation type="submission" date="2016-06" db="UniProtKB">
        <authorList>
            <consortium name="WormBaseParasite"/>
        </authorList>
    </citation>
    <scope>IDENTIFICATION</scope>
</reference>
<keyword evidence="2 4" id="KW-0802">TPR repeat</keyword>
<dbReference type="SMART" id="SM00028">
    <property type="entry name" value="TPR"/>
    <property type="match status" value="3"/>
</dbReference>
<keyword evidence="3" id="KW-0413">Isomerase</keyword>
<dbReference type="EMBL" id="UYSU01035420">
    <property type="protein sequence ID" value="VDL96111.1"/>
    <property type="molecule type" value="Genomic_DNA"/>
</dbReference>
<dbReference type="InterPro" id="IPR046357">
    <property type="entry name" value="PPIase_dom_sf"/>
</dbReference>
<dbReference type="OrthoDB" id="532682at2759"/>
<dbReference type="STRING" id="70667.A0A183SZS8"/>
<dbReference type="WBParaSite" id="SSLN_0001008801-mRNA-1">
    <property type="protein sequence ID" value="SSLN_0001008801-mRNA-1"/>
    <property type="gene ID" value="SSLN_0001008801"/>
</dbReference>
<keyword evidence="3" id="KW-0697">Rotamase</keyword>
<feature type="domain" description="PPIase FKBP-type" evidence="6">
    <location>
        <begin position="50"/>
        <end position="126"/>
    </location>
</feature>
<dbReference type="GO" id="GO:0005634">
    <property type="term" value="C:nucleus"/>
    <property type="evidence" value="ECO:0007669"/>
    <property type="project" value="UniProtKB-SubCell"/>
</dbReference>
<reference evidence="7 8" key="2">
    <citation type="submission" date="2018-11" db="EMBL/GenBank/DDBJ databases">
        <authorList>
            <consortium name="Pathogen Informatics"/>
        </authorList>
    </citation>
    <scope>NUCLEOTIDE SEQUENCE [LARGE SCALE GENOMIC DNA]</scope>
    <source>
        <strain evidence="7 8">NST_G2</strain>
    </source>
</reference>
<feature type="region of interest" description="Disordered" evidence="5">
    <location>
        <begin position="1"/>
        <end position="22"/>
    </location>
</feature>
<dbReference type="Pfam" id="PF00254">
    <property type="entry name" value="FKBP_C"/>
    <property type="match status" value="1"/>
</dbReference>
<accession>A0A183SZS8</accession>
<dbReference type="PROSITE" id="PS50059">
    <property type="entry name" value="FKBP_PPIASE"/>
    <property type="match status" value="1"/>
</dbReference>
<organism evidence="9">
    <name type="scientific">Schistocephalus solidus</name>
    <name type="common">Tapeworm</name>
    <dbReference type="NCBI Taxonomy" id="70667"/>
    <lineage>
        <taxon>Eukaryota</taxon>
        <taxon>Metazoa</taxon>
        <taxon>Spiralia</taxon>
        <taxon>Lophotrochozoa</taxon>
        <taxon>Platyhelminthes</taxon>
        <taxon>Cestoda</taxon>
        <taxon>Eucestoda</taxon>
        <taxon>Diphyllobothriidea</taxon>
        <taxon>Diphyllobothriidae</taxon>
        <taxon>Schistocephalus</taxon>
    </lineage>
</organism>
<dbReference type="AlphaFoldDB" id="A0A183SZS8"/>
<proteinExistence type="predicted"/>
<dbReference type="Proteomes" id="UP000275846">
    <property type="component" value="Unassembled WGS sequence"/>
</dbReference>
<dbReference type="SUPFAM" id="SSF48452">
    <property type="entry name" value="TPR-like"/>
    <property type="match status" value="1"/>
</dbReference>
<dbReference type="SUPFAM" id="SSF54534">
    <property type="entry name" value="FKBP-like"/>
    <property type="match status" value="1"/>
</dbReference>
<dbReference type="PANTHER" id="PTHR46512:SF1">
    <property type="entry name" value="PEPTIDYLPROLYL ISOMERASE"/>
    <property type="match status" value="1"/>
</dbReference>
<dbReference type="PROSITE" id="PS50005">
    <property type="entry name" value="TPR"/>
    <property type="match status" value="1"/>
</dbReference>
<evidence type="ECO:0000256" key="3">
    <source>
        <dbReference type="PROSITE-ProRule" id="PRU00277"/>
    </source>
</evidence>
<evidence type="ECO:0000256" key="2">
    <source>
        <dbReference type="ARBA" id="ARBA00022803"/>
    </source>
</evidence>